<evidence type="ECO:0000259" key="2">
    <source>
        <dbReference type="Pfam" id="PF02517"/>
    </source>
</evidence>
<accession>A0A386PLE4</accession>
<feature type="transmembrane region" description="Helical" evidence="1">
    <location>
        <begin position="167"/>
        <end position="183"/>
    </location>
</feature>
<name>A0A386PLE4_9SPIR</name>
<feature type="transmembrane region" description="Helical" evidence="1">
    <location>
        <begin position="189"/>
        <end position="209"/>
    </location>
</feature>
<keyword evidence="3" id="KW-0645">Protease</keyword>
<dbReference type="GO" id="GO:0080120">
    <property type="term" value="P:CAAX-box protein maturation"/>
    <property type="evidence" value="ECO:0007669"/>
    <property type="project" value="UniProtKB-ARBA"/>
</dbReference>
<evidence type="ECO:0000313" key="4">
    <source>
        <dbReference type="Proteomes" id="UP000275571"/>
    </source>
</evidence>
<organism evidence="3 4">
    <name type="scientific">Borrelia turcica IST7</name>
    <dbReference type="NCBI Taxonomy" id="1104446"/>
    <lineage>
        <taxon>Bacteria</taxon>
        <taxon>Pseudomonadati</taxon>
        <taxon>Spirochaetota</taxon>
        <taxon>Spirochaetia</taxon>
        <taxon>Spirochaetales</taxon>
        <taxon>Borreliaceae</taxon>
        <taxon>Borrelia</taxon>
    </lineage>
</organism>
<feature type="transmembrane region" description="Helical" evidence="1">
    <location>
        <begin position="45"/>
        <end position="62"/>
    </location>
</feature>
<keyword evidence="1" id="KW-0472">Membrane</keyword>
<protein>
    <submittedName>
        <fullName evidence="3">CPBP family intramembrane metalloprotease</fullName>
    </submittedName>
</protein>
<feature type="transmembrane region" description="Helical" evidence="1">
    <location>
        <begin position="216"/>
        <end position="235"/>
    </location>
</feature>
<dbReference type="AlphaFoldDB" id="A0A386PLE4"/>
<evidence type="ECO:0000256" key="1">
    <source>
        <dbReference type="SAM" id="Phobius"/>
    </source>
</evidence>
<dbReference type="OrthoDB" id="351046at2"/>
<sequence length="236" mass="28024">MKLLNNKYPIRYALLELFLAYIVCTHISPFTSVDEDLWNFSGNHYVYWLYSTFLIFFILHFARLTSTTYFRDEFYIPKFRLVFIWKAFLIFIKLVIFIIFLLFIAYLCVEYFFSNAWRSWVETDIGSFRWNMGSKETLYLMAITSLFTGAVEELLYRSFIITKLKQMGFNSFISAILSSIIFASGHIYYGFIGTFVTFVLGFILAFIYLRYKNVYYVSLVHSFYNTTVSIVAFMLS</sequence>
<gene>
    <name evidence="3" type="ORF">DB313_03090</name>
</gene>
<keyword evidence="3" id="KW-0378">Hydrolase</keyword>
<dbReference type="RefSeq" id="WP_120104371.1">
    <property type="nucleotide sequence ID" value="NZ_CP028884.1"/>
</dbReference>
<dbReference type="GO" id="GO:0004175">
    <property type="term" value="F:endopeptidase activity"/>
    <property type="evidence" value="ECO:0007669"/>
    <property type="project" value="UniProtKB-ARBA"/>
</dbReference>
<proteinExistence type="predicted"/>
<dbReference type="Pfam" id="PF02517">
    <property type="entry name" value="Rce1-like"/>
    <property type="match status" value="1"/>
</dbReference>
<dbReference type="GO" id="GO:0006508">
    <property type="term" value="P:proteolysis"/>
    <property type="evidence" value="ECO:0007669"/>
    <property type="project" value="UniProtKB-KW"/>
</dbReference>
<feature type="transmembrane region" description="Helical" evidence="1">
    <location>
        <begin position="12"/>
        <end position="33"/>
    </location>
</feature>
<dbReference type="KEGG" id="btur:DB313_03090"/>
<keyword evidence="3" id="KW-0482">Metalloprotease</keyword>
<reference evidence="3 4" key="1">
    <citation type="journal article" date="2018" name="Infect. Genet. Evol.">
        <title>Genome-wide analysis of Borrelia turcica and 'Candidatus Borrelia tachyglossi' shows relapsing fever-like genomes with unique genomic links to Lyme disease Borrelia.</title>
        <authorList>
            <person name="Gofton A.W."/>
            <person name="Margos G."/>
            <person name="Fingerle V."/>
            <person name="Hepner S."/>
            <person name="Loh S.M."/>
            <person name="Ryan U."/>
            <person name="Irwin P."/>
            <person name="Oskam C.L."/>
        </authorList>
    </citation>
    <scope>NUCLEOTIDE SEQUENCE [LARGE SCALE GENOMIC DNA]</scope>
    <source>
        <strain evidence="3 4">IST7</strain>
    </source>
</reference>
<keyword evidence="1" id="KW-0812">Transmembrane</keyword>
<dbReference type="Proteomes" id="UP000275571">
    <property type="component" value="Chromosome"/>
</dbReference>
<feature type="transmembrane region" description="Helical" evidence="1">
    <location>
        <begin position="83"/>
        <end position="107"/>
    </location>
</feature>
<feature type="transmembrane region" description="Helical" evidence="1">
    <location>
        <begin position="137"/>
        <end position="155"/>
    </location>
</feature>
<dbReference type="EMBL" id="CP028884">
    <property type="protein sequence ID" value="AYE36451.1"/>
    <property type="molecule type" value="Genomic_DNA"/>
</dbReference>
<keyword evidence="1" id="KW-1133">Transmembrane helix</keyword>
<dbReference type="GO" id="GO:0008237">
    <property type="term" value="F:metallopeptidase activity"/>
    <property type="evidence" value="ECO:0007669"/>
    <property type="project" value="UniProtKB-KW"/>
</dbReference>
<dbReference type="InterPro" id="IPR003675">
    <property type="entry name" value="Rce1/LyrA-like_dom"/>
</dbReference>
<keyword evidence="4" id="KW-1185">Reference proteome</keyword>
<feature type="domain" description="CAAX prenyl protease 2/Lysostaphin resistance protein A-like" evidence="2">
    <location>
        <begin position="137"/>
        <end position="226"/>
    </location>
</feature>
<evidence type="ECO:0000313" key="3">
    <source>
        <dbReference type="EMBL" id="AYE36451.1"/>
    </source>
</evidence>